<organism evidence="8 9">
    <name type="scientific">Botryosphaeria dothidea</name>
    <dbReference type="NCBI Taxonomy" id="55169"/>
    <lineage>
        <taxon>Eukaryota</taxon>
        <taxon>Fungi</taxon>
        <taxon>Dikarya</taxon>
        <taxon>Ascomycota</taxon>
        <taxon>Pezizomycotina</taxon>
        <taxon>Dothideomycetes</taxon>
        <taxon>Dothideomycetes incertae sedis</taxon>
        <taxon>Botryosphaeriales</taxon>
        <taxon>Botryosphaeriaceae</taxon>
        <taxon>Botryosphaeria</taxon>
    </lineage>
</organism>
<keyword evidence="4 6" id="KW-0472">Membrane</keyword>
<reference evidence="8" key="1">
    <citation type="submission" date="2020-04" db="EMBL/GenBank/DDBJ databases">
        <title>Genome Assembly and Annotation of Botryosphaeria dothidea sdau 11-99, a Latent Pathogen of Apple Fruit Ring Rot in China.</title>
        <authorList>
            <person name="Yu C."/>
            <person name="Diao Y."/>
            <person name="Lu Q."/>
            <person name="Zhao J."/>
            <person name="Cui S."/>
            <person name="Peng C."/>
            <person name="He B."/>
            <person name="Liu H."/>
        </authorList>
    </citation>
    <scope>NUCLEOTIDE SEQUENCE [LARGE SCALE GENOMIC DNA]</scope>
    <source>
        <strain evidence="8">Sdau11-99</strain>
    </source>
</reference>
<feature type="domain" description="Glucose receptor Git3-like N-terminal" evidence="7">
    <location>
        <begin position="7"/>
        <end position="195"/>
    </location>
</feature>
<gene>
    <name evidence="8" type="ORF">GTA08_BOTSDO08764</name>
</gene>
<evidence type="ECO:0000313" key="9">
    <source>
        <dbReference type="Proteomes" id="UP000572817"/>
    </source>
</evidence>
<feature type="transmembrane region" description="Helical" evidence="6">
    <location>
        <begin position="12"/>
        <end position="32"/>
    </location>
</feature>
<evidence type="ECO:0000256" key="2">
    <source>
        <dbReference type="ARBA" id="ARBA00022692"/>
    </source>
</evidence>
<proteinExistence type="predicted"/>
<name>A0A8H4MZS8_9PEZI</name>
<feature type="region of interest" description="Disordered" evidence="5">
    <location>
        <begin position="268"/>
        <end position="336"/>
    </location>
</feature>
<evidence type="ECO:0000256" key="1">
    <source>
        <dbReference type="ARBA" id="ARBA00004141"/>
    </source>
</evidence>
<feature type="transmembrane region" description="Helical" evidence="6">
    <location>
        <begin position="44"/>
        <end position="67"/>
    </location>
</feature>
<dbReference type="Pfam" id="PF11710">
    <property type="entry name" value="Git3"/>
    <property type="match status" value="1"/>
</dbReference>
<dbReference type="Gene3D" id="1.20.1070.10">
    <property type="entry name" value="Rhodopsin 7-helix transmembrane proteins"/>
    <property type="match status" value="1"/>
</dbReference>
<keyword evidence="3 6" id="KW-1133">Transmembrane helix</keyword>
<protein>
    <recommendedName>
        <fullName evidence="7">Glucose receptor Git3-like N-terminal domain-containing protein</fullName>
    </recommendedName>
</protein>
<evidence type="ECO:0000313" key="8">
    <source>
        <dbReference type="EMBL" id="KAF4303610.1"/>
    </source>
</evidence>
<dbReference type="OrthoDB" id="100006at2759"/>
<dbReference type="AlphaFoldDB" id="A0A8H4MZS8"/>
<dbReference type="PANTHER" id="PTHR23112">
    <property type="entry name" value="G PROTEIN-COUPLED RECEPTOR 157-RELATED"/>
    <property type="match status" value="1"/>
</dbReference>
<comment type="caution">
    <text evidence="8">The sequence shown here is derived from an EMBL/GenBank/DDBJ whole genome shotgun (WGS) entry which is preliminary data.</text>
</comment>
<accession>A0A8H4MZS8</accession>
<feature type="transmembrane region" description="Helical" evidence="6">
    <location>
        <begin position="122"/>
        <end position="142"/>
    </location>
</feature>
<dbReference type="EMBL" id="WWBZ02000062">
    <property type="protein sequence ID" value="KAF4303610.1"/>
    <property type="molecule type" value="Genomic_DNA"/>
</dbReference>
<dbReference type="GO" id="GO:0004930">
    <property type="term" value="F:G protein-coupled receptor activity"/>
    <property type="evidence" value="ECO:0007669"/>
    <property type="project" value="TreeGrafter"/>
</dbReference>
<dbReference type="GO" id="GO:0007189">
    <property type="term" value="P:adenylate cyclase-activating G protein-coupled receptor signaling pathway"/>
    <property type="evidence" value="ECO:0007669"/>
    <property type="project" value="TreeGrafter"/>
</dbReference>
<dbReference type="GO" id="GO:0005886">
    <property type="term" value="C:plasma membrane"/>
    <property type="evidence" value="ECO:0007669"/>
    <property type="project" value="TreeGrafter"/>
</dbReference>
<evidence type="ECO:0000256" key="5">
    <source>
        <dbReference type="SAM" id="MobiDB-lite"/>
    </source>
</evidence>
<feature type="transmembrane region" description="Helical" evidence="6">
    <location>
        <begin position="345"/>
        <end position="363"/>
    </location>
</feature>
<dbReference type="Proteomes" id="UP000572817">
    <property type="component" value="Unassembled WGS sequence"/>
</dbReference>
<feature type="compositionally biased region" description="Low complexity" evidence="5">
    <location>
        <begin position="322"/>
        <end position="331"/>
    </location>
</feature>
<evidence type="ECO:0000256" key="6">
    <source>
        <dbReference type="SAM" id="Phobius"/>
    </source>
</evidence>
<dbReference type="CDD" id="cd00637">
    <property type="entry name" value="7tm_classA_rhodopsin-like"/>
    <property type="match status" value="1"/>
</dbReference>
<comment type="subcellular location">
    <subcellularLocation>
        <location evidence="1">Membrane</location>
        <topology evidence="1">Multi-pass membrane protein</topology>
    </subcellularLocation>
</comment>
<keyword evidence="2 6" id="KW-0812">Transmembrane</keyword>
<evidence type="ECO:0000256" key="3">
    <source>
        <dbReference type="ARBA" id="ARBA00022989"/>
    </source>
</evidence>
<keyword evidence="9" id="KW-1185">Reference proteome</keyword>
<dbReference type="InterPro" id="IPR023041">
    <property type="entry name" value="Glucose_rcpt_Git3-like_N"/>
</dbReference>
<feature type="transmembrane region" description="Helical" evidence="6">
    <location>
        <begin position="87"/>
        <end position="107"/>
    </location>
</feature>
<evidence type="ECO:0000256" key="4">
    <source>
        <dbReference type="ARBA" id="ARBA00023136"/>
    </source>
</evidence>
<sequence>MPYNTQVAIPTLIGSLLSCTATACVLISYIVYADQQRSFRHALVLNLALAEFINSLNNSISGIYAVANKGAIKPGPACTLNGWVGQWSVQAADFSILAIAIITLLTITRKTYMPNASLTRKVLICASVWFVPTITATTAAGMNQLKPVSGNWCWISGKRTDLRYALGHGWRFSIIFVTIGIYIYIWICMRRHFTQLNITTNGSTYNRASTTAKRREFRRDDAFELRSESQTELHEINVECRFEVKHSDGRSATSVGKEEVEPTVVELGLHNGDGSDKSPSVTSTEDPYSKPTSVFYPPSETKPKLSSSQAGSGAVVESMGAQKSQQPQNQRRQSRHVEKEIKRMLLLNAYPVLYVILWLPGIINRLVEAAGHTSKTLAILQCSTQYAGFANAMTYGFNEHLRERVRGDLTSWFEGRRS</sequence>
<dbReference type="PANTHER" id="PTHR23112:SF37">
    <property type="entry name" value="G PROTEIN-COUPLED RECEPTOR GPR1"/>
    <property type="match status" value="1"/>
</dbReference>
<feature type="compositionally biased region" description="Polar residues" evidence="5">
    <location>
        <begin position="277"/>
        <end position="292"/>
    </location>
</feature>
<dbReference type="SUPFAM" id="SSF81321">
    <property type="entry name" value="Family A G protein-coupled receptor-like"/>
    <property type="match status" value="1"/>
</dbReference>
<evidence type="ECO:0000259" key="7">
    <source>
        <dbReference type="Pfam" id="PF11710"/>
    </source>
</evidence>
<feature type="transmembrane region" description="Helical" evidence="6">
    <location>
        <begin position="169"/>
        <end position="187"/>
    </location>
</feature>